<reference evidence="2 3" key="1">
    <citation type="journal article" date="2020" name="Cell">
        <title>Large-Scale Comparative Analyses of Tick Genomes Elucidate Their Genetic Diversity and Vector Capacities.</title>
        <authorList>
            <consortium name="Tick Genome and Microbiome Consortium (TIGMIC)"/>
            <person name="Jia N."/>
            <person name="Wang J."/>
            <person name="Shi W."/>
            <person name="Du L."/>
            <person name="Sun Y."/>
            <person name="Zhan W."/>
            <person name="Jiang J.F."/>
            <person name="Wang Q."/>
            <person name="Zhang B."/>
            <person name="Ji P."/>
            <person name="Bell-Sakyi L."/>
            <person name="Cui X.M."/>
            <person name="Yuan T.T."/>
            <person name="Jiang B.G."/>
            <person name="Yang W.F."/>
            <person name="Lam T.T."/>
            <person name="Chang Q.C."/>
            <person name="Ding S.J."/>
            <person name="Wang X.J."/>
            <person name="Zhu J.G."/>
            <person name="Ruan X.D."/>
            <person name="Zhao L."/>
            <person name="Wei J.T."/>
            <person name="Ye R.Z."/>
            <person name="Que T.C."/>
            <person name="Du C.H."/>
            <person name="Zhou Y.H."/>
            <person name="Cheng J.X."/>
            <person name="Dai P.F."/>
            <person name="Guo W.B."/>
            <person name="Han X.H."/>
            <person name="Huang E.J."/>
            <person name="Li L.F."/>
            <person name="Wei W."/>
            <person name="Gao Y.C."/>
            <person name="Liu J.Z."/>
            <person name="Shao H.Z."/>
            <person name="Wang X."/>
            <person name="Wang C.C."/>
            <person name="Yang T.C."/>
            <person name="Huo Q.B."/>
            <person name="Li W."/>
            <person name="Chen H.Y."/>
            <person name="Chen S.E."/>
            <person name="Zhou L.G."/>
            <person name="Ni X.B."/>
            <person name="Tian J.H."/>
            <person name="Sheng Y."/>
            <person name="Liu T."/>
            <person name="Pan Y.S."/>
            <person name="Xia L.Y."/>
            <person name="Li J."/>
            <person name="Zhao F."/>
            <person name="Cao W.C."/>
        </authorList>
    </citation>
    <scope>NUCLEOTIDE SEQUENCE [LARGE SCALE GENOMIC DNA]</scope>
    <source>
        <strain evidence="2">HaeL-2018</strain>
    </source>
</reference>
<sequence length="181" mass="19103">MTGLAERLAGRSRSLLYASEPTPSFHQEYTDAAKAAQYIEEDIDASDSEDTPSSQASKWAPPSTAKGPALNWGLDFGFGLGKRRWAASPAEEALRSAAATIAAVPPDKKGPVRELQRHVLTQQQPARPEPCGGADAAAGLTRGTDGVRALATSPSLSLCLHSLIVHSLFPLPPAHLELAWG</sequence>
<feature type="region of interest" description="Disordered" evidence="1">
    <location>
        <begin position="38"/>
        <end position="64"/>
    </location>
</feature>
<protein>
    <submittedName>
        <fullName evidence="2">Uncharacterized protein</fullName>
    </submittedName>
</protein>
<evidence type="ECO:0000256" key="1">
    <source>
        <dbReference type="SAM" id="MobiDB-lite"/>
    </source>
</evidence>
<name>A0A9J6G5L9_HAELO</name>
<feature type="compositionally biased region" description="Acidic residues" evidence="1">
    <location>
        <begin position="39"/>
        <end position="50"/>
    </location>
</feature>
<comment type="caution">
    <text evidence="2">The sequence shown here is derived from an EMBL/GenBank/DDBJ whole genome shotgun (WGS) entry which is preliminary data.</text>
</comment>
<organism evidence="2 3">
    <name type="scientific">Haemaphysalis longicornis</name>
    <name type="common">Bush tick</name>
    <dbReference type="NCBI Taxonomy" id="44386"/>
    <lineage>
        <taxon>Eukaryota</taxon>
        <taxon>Metazoa</taxon>
        <taxon>Ecdysozoa</taxon>
        <taxon>Arthropoda</taxon>
        <taxon>Chelicerata</taxon>
        <taxon>Arachnida</taxon>
        <taxon>Acari</taxon>
        <taxon>Parasitiformes</taxon>
        <taxon>Ixodida</taxon>
        <taxon>Ixodoidea</taxon>
        <taxon>Ixodidae</taxon>
        <taxon>Haemaphysalinae</taxon>
        <taxon>Haemaphysalis</taxon>
    </lineage>
</organism>
<evidence type="ECO:0000313" key="3">
    <source>
        <dbReference type="Proteomes" id="UP000821853"/>
    </source>
</evidence>
<proteinExistence type="predicted"/>
<gene>
    <name evidence="2" type="ORF">HPB48_008558</name>
</gene>
<dbReference type="AlphaFoldDB" id="A0A9J6G5L9"/>
<feature type="region of interest" description="Disordered" evidence="1">
    <location>
        <begin position="1"/>
        <end position="23"/>
    </location>
</feature>
<evidence type="ECO:0000313" key="2">
    <source>
        <dbReference type="EMBL" id="KAH9369832.1"/>
    </source>
</evidence>
<dbReference type="VEuPathDB" id="VectorBase:HLOH_055654"/>
<dbReference type="Proteomes" id="UP000821853">
    <property type="component" value="Chromosome 3"/>
</dbReference>
<accession>A0A9J6G5L9</accession>
<keyword evidence="3" id="KW-1185">Reference proteome</keyword>
<dbReference type="EMBL" id="JABSTR010000005">
    <property type="protein sequence ID" value="KAH9369832.1"/>
    <property type="molecule type" value="Genomic_DNA"/>
</dbReference>
<dbReference type="OrthoDB" id="674948at2759"/>